<dbReference type="RefSeq" id="WP_262065142.1">
    <property type="nucleotide sequence ID" value="NZ_JAMXOD010000003.1"/>
</dbReference>
<dbReference type="Gene3D" id="3.90.550.10">
    <property type="entry name" value="Spore Coat Polysaccharide Biosynthesis Protein SpsA, Chain A"/>
    <property type="match status" value="1"/>
</dbReference>
<evidence type="ECO:0000259" key="1">
    <source>
        <dbReference type="Pfam" id="PF00535"/>
    </source>
</evidence>
<gene>
    <name evidence="2" type="ORF">NK125_02885</name>
</gene>
<dbReference type="Pfam" id="PF00535">
    <property type="entry name" value="Glycos_transf_2"/>
    <property type="match status" value="1"/>
</dbReference>
<dbReference type="CDD" id="cd00761">
    <property type="entry name" value="Glyco_tranf_GTA_type"/>
    <property type="match status" value="1"/>
</dbReference>
<dbReference type="EMBL" id="JAMZFW010000003">
    <property type="protein sequence ID" value="MCP1101357.1"/>
    <property type="molecule type" value="Genomic_DNA"/>
</dbReference>
<reference evidence="2 3" key="1">
    <citation type="journal article" date="2022" name="Genome Biol. Evol.">
        <title>Host diet, physiology and behaviors set the stage for Lachnospiraceae cladogenesis.</title>
        <authorList>
            <person name="Vera-Ponce De Leon A."/>
            <person name="Schneider M."/>
            <person name="Jahnes B.C."/>
            <person name="Sadowski V."/>
            <person name="Camuy-Velez L.A."/>
            <person name="Duan J."/>
            <person name="Sabree Z.L."/>
        </authorList>
    </citation>
    <scope>NUCLEOTIDE SEQUENCE [LARGE SCALE GENOMIC DNA]</scope>
    <source>
        <strain evidence="2 3">PAL113</strain>
    </source>
</reference>
<protein>
    <submittedName>
        <fullName evidence="2">Glycosyltransferase family 2 protein</fullName>
    </submittedName>
</protein>
<organism evidence="2 3">
    <name type="scientific">Aequitasia blattaphilus</name>
    <dbReference type="NCBI Taxonomy" id="2949332"/>
    <lineage>
        <taxon>Bacteria</taxon>
        <taxon>Bacillati</taxon>
        <taxon>Bacillota</taxon>
        <taxon>Clostridia</taxon>
        <taxon>Lachnospirales</taxon>
        <taxon>Lachnospiraceae</taxon>
        <taxon>Aequitasia</taxon>
    </lineage>
</organism>
<accession>A0ABT1E8N8</accession>
<dbReference type="PANTHER" id="PTHR43685:SF13">
    <property type="entry name" value="O ANTIGEN BIOSYNTHESIS RHAMNOSYLTRANSFERASE RFBN"/>
    <property type="match status" value="1"/>
</dbReference>
<keyword evidence="3" id="KW-1185">Reference proteome</keyword>
<dbReference type="InterPro" id="IPR001173">
    <property type="entry name" value="Glyco_trans_2-like"/>
</dbReference>
<comment type="caution">
    <text evidence="2">The sequence shown here is derived from an EMBL/GenBank/DDBJ whole genome shotgun (WGS) entry which is preliminary data.</text>
</comment>
<evidence type="ECO:0000313" key="3">
    <source>
        <dbReference type="Proteomes" id="UP001523566"/>
    </source>
</evidence>
<evidence type="ECO:0000313" key="2">
    <source>
        <dbReference type="EMBL" id="MCP1101357.1"/>
    </source>
</evidence>
<dbReference type="InterPro" id="IPR029044">
    <property type="entry name" value="Nucleotide-diphossugar_trans"/>
</dbReference>
<sequence length="307" mass="34991">MSDYTVDVIIPVYKPGRKLKQLLTGLQKQTKPIHRIILIQTLEVGQKPLWENKKKNMEIHTIQKEDFDHGGTRNLGASLSEADYLVYMTQDAVPRDEYLIENLIASLEDSSVAVAYGRQFPNEDANPIEVFTRQFNYPETSLVKDERDVDKLGIKAYFSSNVCAAYNRNTFMKLGGFEEKALFSEDTLFAAKAITAGYKVVYAAEAGVNHSHNLSLTESFKRNFDIGATHGMFPEVFGHVRSESEGLKLVKETAKYLVKEKKLMLIPNLFLLSGGKYLGYRFGKSYQHLPKVWIQKMSLNPKYWVKE</sequence>
<proteinExistence type="predicted"/>
<name>A0ABT1E8N8_9FIRM</name>
<feature type="domain" description="Glycosyltransferase 2-like" evidence="1">
    <location>
        <begin position="8"/>
        <end position="174"/>
    </location>
</feature>
<dbReference type="PANTHER" id="PTHR43685">
    <property type="entry name" value="GLYCOSYLTRANSFERASE"/>
    <property type="match status" value="1"/>
</dbReference>
<dbReference type="SUPFAM" id="SSF53448">
    <property type="entry name" value="Nucleotide-diphospho-sugar transferases"/>
    <property type="match status" value="1"/>
</dbReference>
<dbReference type="InterPro" id="IPR050834">
    <property type="entry name" value="Glycosyltransf_2"/>
</dbReference>
<dbReference type="Proteomes" id="UP001523566">
    <property type="component" value="Unassembled WGS sequence"/>
</dbReference>